<reference evidence="6 7" key="1">
    <citation type="journal article" date="2016" name="Syst. Appl. Microbiol.">
        <title>Pararhizobium polonicum sp. nov. isolated from tumors on stone fruit rootstocks.</title>
        <authorList>
            <person name="Pulawska J."/>
            <person name="Kuzmanovic N."/>
            <person name="Willems A."/>
            <person name="Pothier J.F."/>
        </authorList>
    </citation>
    <scope>NUCLEOTIDE SEQUENCE [LARGE SCALE GENOMIC DNA]</scope>
    <source>
        <strain evidence="6 7">F5.1</strain>
    </source>
</reference>
<organism evidence="6 7">
    <name type="scientific">Pararhizobium polonicum</name>
    <dbReference type="NCBI Taxonomy" id="1612624"/>
    <lineage>
        <taxon>Bacteria</taxon>
        <taxon>Pseudomonadati</taxon>
        <taxon>Pseudomonadota</taxon>
        <taxon>Alphaproteobacteria</taxon>
        <taxon>Hyphomicrobiales</taxon>
        <taxon>Rhizobiaceae</taxon>
        <taxon>Rhizobium/Agrobacterium group</taxon>
        <taxon>Pararhizobium</taxon>
    </lineage>
</organism>
<accession>A0A1C7NWI0</accession>
<dbReference type="STRING" id="1612624.ADU59_21260"/>
<evidence type="ECO:0000256" key="4">
    <source>
        <dbReference type="PROSITE-ProRule" id="PRU00335"/>
    </source>
</evidence>
<dbReference type="SUPFAM" id="SSF46689">
    <property type="entry name" value="Homeodomain-like"/>
    <property type="match status" value="1"/>
</dbReference>
<dbReference type="PANTHER" id="PTHR47506:SF1">
    <property type="entry name" value="HTH-TYPE TRANSCRIPTIONAL REGULATOR YJDC"/>
    <property type="match status" value="1"/>
</dbReference>
<evidence type="ECO:0000256" key="3">
    <source>
        <dbReference type="ARBA" id="ARBA00023163"/>
    </source>
</evidence>
<sequence length="202" mass="22370">MPMRTTKAPDRRAIIEQAGELFYNRGTYLVGMAELVKALNLTRVAFYGLFKGKEELIVEYLKARDEAVRRQLEDVVAGKSHGTEAIFAIFDSLHRKTTSDRFRGCAFLAATIENPQSEAIRHVAVAHKDYLKQLFARLLNCSAAQDPRPLQLLVLYDGVLAGSVFRPDGSAARSARATVEAIFSAHGDASADDSMPQREKRA</sequence>
<name>A0A1C7NWI0_9HYPH</name>
<comment type="caution">
    <text evidence="6">The sequence shown here is derived from an EMBL/GenBank/DDBJ whole genome shotgun (WGS) entry which is preliminary data.</text>
</comment>
<keyword evidence="2 4" id="KW-0238">DNA-binding</keyword>
<evidence type="ECO:0000259" key="5">
    <source>
        <dbReference type="PROSITE" id="PS50977"/>
    </source>
</evidence>
<dbReference type="InterPro" id="IPR009057">
    <property type="entry name" value="Homeodomain-like_sf"/>
</dbReference>
<proteinExistence type="predicted"/>
<dbReference type="PANTHER" id="PTHR47506">
    <property type="entry name" value="TRANSCRIPTIONAL REGULATORY PROTEIN"/>
    <property type="match status" value="1"/>
</dbReference>
<dbReference type="Proteomes" id="UP000093111">
    <property type="component" value="Unassembled WGS sequence"/>
</dbReference>
<dbReference type="Gene3D" id="1.10.357.10">
    <property type="entry name" value="Tetracycline Repressor, domain 2"/>
    <property type="match status" value="1"/>
</dbReference>
<keyword evidence="7" id="KW-1185">Reference proteome</keyword>
<protein>
    <recommendedName>
        <fullName evidence="5">HTH tetR-type domain-containing protein</fullName>
    </recommendedName>
</protein>
<evidence type="ECO:0000313" key="7">
    <source>
        <dbReference type="Proteomes" id="UP000093111"/>
    </source>
</evidence>
<gene>
    <name evidence="6" type="ORF">ADU59_21260</name>
</gene>
<dbReference type="Pfam" id="PF00440">
    <property type="entry name" value="TetR_N"/>
    <property type="match status" value="1"/>
</dbReference>
<dbReference type="SUPFAM" id="SSF48498">
    <property type="entry name" value="Tetracyclin repressor-like, C-terminal domain"/>
    <property type="match status" value="1"/>
</dbReference>
<dbReference type="InterPro" id="IPR036271">
    <property type="entry name" value="Tet_transcr_reg_TetR-rel_C_sf"/>
</dbReference>
<dbReference type="AlphaFoldDB" id="A0A1C7NWI0"/>
<keyword evidence="3" id="KW-0804">Transcription</keyword>
<keyword evidence="1" id="KW-0805">Transcription regulation</keyword>
<dbReference type="InterPro" id="IPR001647">
    <property type="entry name" value="HTH_TetR"/>
</dbReference>
<dbReference type="EMBL" id="LGLV01000014">
    <property type="protein sequence ID" value="OBZ93397.1"/>
    <property type="molecule type" value="Genomic_DNA"/>
</dbReference>
<evidence type="ECO:0000256" key="2">
    <source>
        <dbReference type="ARBA" id="ARBA00023125"/>
    </source>
</evidence>
<feature type="domain" description="HTH tetR-type" evidence="5">
    <location>
        <begin position="8"/>
        <end position="68"/>
    </location>
</feature>
<dbReference type="PROSITE" id="PS50977">
    <property type="entry name" value="HTH_TETR_2"/>
    <property type="match status" value="1"/>
</dbReference>
<evidence type="ECO:0000256" key="1">
    <source>
        <dbReference type="ARBA" id="ARBA00023015"/>
    </source>
</evidence>
<evidence type="ECO:0000313" key="6">
    <source>
        <dbReference type="EMBL" id="OBZ93397.1"/>
    </source>
</evidence>
<dbReference type="GO" id="GO:0003677">
    <property type="term" value="F:DNA binding"/>
    <property type="evidence" value="ECO:0007669"/>
    <property type="project" value="UniProtKB-UniRule"/>
</dbReference>
<feature type="DNA-binding region" description="H-T-H motif" evidence="4">
    <location>
        <begin position="31"/>
        <end position="50"/>
    </location>
</feature>